<name>A0AAU6S9F2_9MICO</name>
<accession>A0AAU6S9F2</accession>
<dbReference type="Pfam" id="PF00196">
    <property type="entry name" value="GerE"/>
    <property type="match status" value="1"/>
</dbReference>
<gene>
    <name evidence="2" type="ORF">MRBLWS13_001204</name>
</gene>
<evidence type="ECO:0000259" key="1">
    <source>
        <dbReference type="SMART" id="SM00421"/>
    </source>
</evidence>
<dbReference type="GO" id="GO:0003677">
    <property type="term" value="F:DNA binding"/>
    <property type="evidence" value="ECO:0007669"/>
    <property type="project" value="InterPro"/>
</dbReference>
<reference evidence="2" key="1">
    <citation type="submission" date="2024-04" db="EMBL/GenBank/DDBJ databases">
        <authorList>
            <person name="Roder T."/>
            <person name="Oberhansli S."/>
            <person name="Kreuzer M."/>
        </authorList>
    </citation>
    <scope>NUCLEOTIDE SEQUENCE</scope>
    <source>
        <strain evidence="2">LWS13-1.2</strain>
    </source>
</reference>
<protein>
    <submittedName>
        <fullName evidence="2">LuxR C-terminal-related transcriptional regulator</fullName>
    </submittedName>
</protein>
<dbReference type="Gene3D" id="1.10.10.10">
    <property type="entry name" value="Winged helix-like DNA-binding domain superfamily/Winged helix DNA-binding domain"/>
    <property type="match status" value="1"/>
</dbReference>
<dbReference type="SMART" id="SM00421">
    <property type="entry name" value="HTH_LUXR"/>
    <property type="match status" value="1"/>
</dbReference>
<dbReference type="InterPro" id="IPR041617">
    <property type="entry name" value="TPR_MalT"/>
</dbReference>
<dbReference type="InterPro" id="IPR016032">
    <property type="entry name" value="Sig_transdc_resp-reg_C-effctor"/>
</dbReference>
<dbReference type="Pfam" id="PF17874">
    <property type="entry name" value="TPR_MalT"/>
    <property type="match status" value="1"/>
</dbReference>
<dbReference type="Pfam" id="PF25873">
    <property type="entry name" value="WHD_MalT"/>
    <property type="match status" value="1"/>
</dbReference>
<dbReference type="RefSeq" id="WP_349428117.1">
    <property type="nucleotide sequence ID" value="NZ_CP151632.1"/>
</dbReference>
<dbReference type="SUPFAM" id="SSF46894">
    <property type="entry name" value="C-terminal effector domain of the bipartite response regulators"/>
    <property type="match status" value="1"/>
</dbReference>
<sequence>MSESSHEAASSVRSLSSHLLSTKTSIRPRRAGAVSRRNVIDRARESGASVVAVTAPAGYGKSTMLAEWAAVESRPVAWATVDEFDDDPVALLTLLATAGGQISPRAREVSEAMGAMGVGVLGRSAPMLAEALAQAPAPFVLFVDDVHAASSDACHDALELVLAGIPAGSQIVLASRREQPYLARLRADGAMFELGSDALRIDEEGARRIFKGASVTVSDEALAVAVDRCEGWATGLYLCALATRGGSDVVAITGGERFVADYLYGEGLAGLSDELRDFLRRTAVLDQMSGPLCDAMLQTDDSHALLRDLEARGVFLVALDGERRWFRYHALFREFLLTELSRVEASRIVGLHLRAAEWFEQAGLPERAIEHLLAAGERTHAGVLVAQLAMPAYQSGRIAVLDRWLAALGPATIEASSGLMGIAAWTALLAGQSPAAEERAATLERARLVFATADEALAFESSRAMIRIAMCLSGPSRLLTDAELAVASEPLWSPWRAPALYLLGTAIVLVGDTPGAERAFTASVERAAQAGNTAALLLSESELAVIALDGGTIEDAAHHARAAMSVVDDNHLDGYPTATLALAVSARVALRQGDAAASHRLLARAMRARIHCNHVMPFVAVRARLQLAKVFAGLGDAAAARQLLKEADDLLQRCPQVAALGAEVTEFRQSLGDGSGTVLGLPLTPAEMRLLPYLQTHLMIAEIGQRLFISRNTASTEVKSIYRKLGATTRSAAVERAIELGLLGG</sequence>
<dbReference type="InterPro" id="IPR000792">
    <property type="entry name" value="Tscrpt_reg_LuxR_C"/>
</dbReference>
<dbReference type="InterPro" id="IPR011990">
    <property type="entry name" value="TPR-like_helical_dom_sf"/>
</dbReference>
<dbReference type="Gene3D" id="1.25.40.10">
    <property type="entry name" value="Tetratricopeptide repeat domain"/>
    <property type="match status" value="1"/>
</dbReference>
<proteinExistence type="predicted"/>
<dbReference type="SUPFAM" id="SSF48452">
    <property type="entry name" value="TPR-like"/>
    <property type="match status" value="1"/>
</dbReference>
<dbReference type="InterPro" id="IPR059106">
    <property type="entry name" value="WHD_MalT"/>
</dbReference>
<dbReference type="EMBL" id="CP151632">
    <property type="protein sequence ID" value="WZO33575.1"/>
    <property type="molecule type" value="Genomic_DNA"/>
</dbReference>
<dbReference type="SUPFAM" id="SSF52540">
    <property type="entry name" value="P-loop containing nucleoside triphosphate hydrolases"/>
    <property type="match status" value="1"/>
</dbReference>
<dbReference type="GO" id="GO:0006355">
    <property type="term" value="P:regulation of DNA-templated transcription"/>
    <property type="evidence" value="ECO:0007669"/>
    <property type="project" value="InterPro"/>
</dbReference>
<dbReference type="Gene3D" id="3.40.50.300">
    <property type="entry name" value="P-loop containing nucleotide triphosphate hydrolases"/>
    <property type="match status" value="1"/>
</dbReference>
<dbReference type="AlphaFoldDB" id="A0AAU6S9F2"/>
<dbReference type="InterPro" id="IPR036388">
    <property type="entry name" value="WH-like_DNA-bd_sf"/>
</dbReference>
<dbReference type="InterPro" id="IPR027417">
    <property type="entry name" value="P-loop_NTPase"/>
</dbReference>
<organism evidence="2">
    <name type="scientific">Microbacterium sp. LWS13-1.2</name>
    <dbReference type="NCBI Taxonomy" id="3135264"/>
    <lineage>
        <taxon>Bacteria</taxon>
        <taxon>Bacillati</taxon>
        <taxon>Actinomycetota</taxon>
        <taxon>Actinomycetes</taxon>
        <taxon>Micrococcales</taxon>
        <taxon>Microbacteriaceae</taxon>
        <taxon>Microbacterium</taxon>
    </lineage>
</organism>
<feature type="domain" description="HTH luxR-type" evidence="1">
    <location>
        <begin position="680"/>
        <end position="737"/>
    </location>
</feature>
<evidence type="ECO:0000313" key="2">
    <source>
        <dbReference type="EMBL" id="WZO33575.1"/>
    </source>
</evidence>